<proteinExistence type="predicted"/>
<protein>
    <submittedName>
        <fullName evidence="2">PEP-CTERM sorting domain-containing protein</fullName>
    </submittedName>
</protein>
<gene>
    <name evidence="2" type="ORF">IXB50_05550</name>
</gene>
<dbReference type="AlphaFoldDB" id="A0A947DDB2"/>
<dbReference type="EMBL" id="JADOES010000007">
    <property type="protein sequence ID" value="MBT9314882.1"/>
    <property type="molecule type" value="Genomic_DNA"/>
</dbReference>
<accession>A0A947DDB2</accession>
<reference evidence="2" key="2">
    <citation type="journal article" date="2021" name="Mar. Drugs">
        <title>Genome Reduction and Secondary Metabolism of the Marine Sponge-Associated Cyanobacterium Leptothoe.</title>
        <authorList>
            <person name="Konstantinou D."/>
            <person name="Popin R.V."/>
            <person name="Fewer D.P."/>
            <person name="Sivonen K."/>
            <person name="Gkelis S."/>
        </authorList>
    </citation>
    <scope>NUCLEOTIDE SEQUENCE</scope>
    <source>
        <strain evidence="2">TAU-MAC 1115</strain>
    </source>
</reference>
<organism evidence="2 3">
    <name type="scientific">Leptothoe spongobia TAU-MAC 1115</name>
    <dbReference type="NCBI Taxonomy" id="1967444"/>
    <lineage>
        <taxon>Bacteria</taxon>
        <taxon>Bacillati</taxon>
        <taxon>Cyanobacteriota</taxon>
        <taxon>Cyanophyceae</taxon>
        <taxon>Nodosilineales</taxon>
        <taxon>Cymatolegaceae</taxon>
        <taxon>Leptothoe</taxon>
        <taxon>Leptothoe spongobia</taxon>
    </lineage>
</organism>
<comment type="caution">
    <text evidence="2">The sequence shown here is derived from an EMBL/GenBank/DDBJ whole genome shotgun (WGS) entry which is preliminary data.</text>
</comment>
<dbReference type="NCBIfam" id="TIGR02595">
    <property type="entry name" value="PEP_CTERM"/>
    <property type="match status" value="1"/>
</dbReference>
<dbReference type="Proteomes" id="UP000717364">
    <property type="component" value="Unassembled WGS sequence"/>
</dbReference>
<reference evidence="2" key="1">
    <citation type="submission" date="2020-11" db="EMBL/GenBank/DDBJ databases">
        <authorList>
            <person name="Konstantinou D."/>
            <person name="Gkelis S."/>
            <person name="Popin R."/>
            <person name="Fewer D."/>
            <person name="Sivonen K."/>
        </authorList>
    </citation>
    <scope>NUCLEOTIDE SEQUENCE</scope>
    <source>
        <strain evidence="2">TAU-MAC 1115</strain>
    </source>
</reference>
<dbReference type="RefSeq" id="WP_215607953.1">
    <property type="nucleotide sequence ID" value="NZ_JADOES010000007.1"/>
</dbReference>
<feature type="chain" id="PRO_5036796263" evidence="1">
    <location>
        <begin position="38"/>
        <end position="282"/>
    </location>
</feature>
<evidence type="ECO:0000256" key="1">
    <source>
        <dbReference type="SAM" id="SignalP"/>
    </source>
</evidence>
<keyword evidence="3" id="KW-1185">Reference proteome</keyword>
<keyword evidence="1" id="KW-0732">Signal</keyword>
<feature type="signal peptide" evidence="1">
    <location>
        <begin position="1"/>
        <end position="37"/>
    </location>
</feature>
<sequence>MKIGITRANTRLGQVSFAMASIAATLTFFGPATSAQANTFINFEDAPALGLSDNQLITNQYLDLGFSFDLDNNLDGIADVGIAPALEKTGDDRKNGFFNAGKGNDVAEASFFDEENNITYVDRLGNYFLRTGGLGGNGGNLLISYTEGTSAASGELWDIDGNQGFFADGSARTEKWEVQLLDNDGSILDTIFSPLGDTAHTPLDGKPWLWSFKRDSADVKAIRFVFAGKSPAQNVGLAFDNFSSFSSEGEETAVPEPAAMLGLLTMAGFGISSLRRQEQATD</sequence>
<evidence type="ECO:0000313" key="2">
    <source>
        <dbReference type="EMBL" id="MBT9314882.1"/>
    </source>
</evidence>
<dbReference type="InterPro" id="IPR013424">
    <property type="entry name" value="Ice-binding_C"/>
</dbReference>
<name>A0A947DDB2_9CYAN</name>
<evidence type="ECO:0000313" key="3">
    <source>
        <dbReference type="Proteomes" id="UP000717364"/>
    </source>
</evidence>